<evidence type="ECO:0000313" key="2">
    <source>
        <dbReference type="EMBL" id="KAF2205635.1"/>
    </source>
</evidence>
<protein>
    <submittedName>
        <fullName evidence="2">Uncharacterized protein</fullName>
    </submittedName>
</protein>
<feature type="region of interest" description="Disordered" evidence="1">
    <location>
        <begin position="1"/>
        <end position="21"/>
    </location>
</feature>
<comment type="caution">
    <text evidence="2">The sequence shown here is derived from an EMBL/GenBank/DDBJ whole genome shotgun (WGS) entry which is preliminary data.</text>
</comment>
<sequence>MTFTLCSLGGERKRSKPTRSTHQFHGLAHYIPSTGLPSTIDTLVGSCCSIRCFHSPSLKTIVEEKEPLPAEPSVFPVSGTALMRQAENFDPFPFDSAGSRPYISTLPFSAIDLYTSSPNSELWSSDDERKDEKLDLPYIHEYDFPYYPSDKSFSTETTANGSVNNVVNGDLDFIDSNSGSENSTIGKKGEVLDKEEEKMEQAEEMKVVRSSGQGKLFAFNRVILTLRVRYSLLPGHWWRETGRL</sequence>
<dbReference type="EMBL" id="ML993852">
    <property type="protein sequence ID" value="KAF2205635.1"/>
    <property type="molecule type" value="Genomic_DNA"/>
</dbReference>
<keyword evidence="3" id="KW-1185">Reference proteome</keyword>
<accession>A0A9P4JV30</accession>
<proteinExistence type="predicted"/>
<gene>
    <name evidence="2" type="ORF">GQ43DRAFT_427939</name>
</gene>
<dbReference type="Proteomes" id="UP000799536">
    <property type="component" value="Unassembled WGS sequence"/>
</dbReference>
<evidence type="ECO:0000256" key="1">
    <source>
        <dbReference type="SAM" id="MobiDB-lite"/>
    </source>
</evidence>
<reference evidence="2" key="1">
    <citation type="journal article" date="2020" name="Stud. Mycol.">
        <title>101 Dothideomycetes genomes: a test case for predicting lifestyles and emergence of pathogens.</title>
        <authorList>
            <person name="Haridas S."/>
            <person name="Albert R."/>
            <person name="Binder M."/>
            <person name="Bloem J."/>
            <person name="Labutti K."/>
            <person name="Salamov A."/>
            <person name="Andreopoulos B."/>
            <person name="Baker S."/>
            <person name="Barry K."/>
            <person name="Bills G."/>
            <person name="Bluhm B."/>
            <person name="Cannon C."/>
            <person name="Castanera R."/>
            <person name="Culley D."/>
            <person name="Daum C."/>
            <person name="Ezra D."/>
            <person name="Gonzalez J."/>
            <person name="Henrissat B."/>
            <person name="Kuo A."/>
            <person name="Liang C."/>
            <person name="Lipzen A."/>
            <person name="Lutzoni F."/>
            <person name="Magnuson J."/>
            <person name="Mondo S."/>
            <person name="Nolan M."/>
            <person name="Ohm R."/>
            <person name="Pangilinan J."/>
            <person name="Park H.-J."/>
            <person name="Ramirez L."/>
            <person name="Alfaro M."/>
            <person name="Sun H."/>
            <person name="Tritt A."/>
            <person name="Yoshinaga Y."/>
            <person name="Zwiers L.-H."/>
            <person name="Turgeon B."/>
            <person name="Goodwin S."/>
            <person name="Spatafora J."/>
            <person name="Crous P."/>
            <person name="Grigoriev I."/>
        </authorList>
    </citation>
    <scope>NUCLEOTIDE SEQUENCE</scope>
    <source>
        <strain evidence="2">ATCC 74209</strain>
    </source>
</reference>
<organism evidence="2 3">
    <name type="scientific">Delitschia confertaspora ATCC 74209</name>
    <dbReference type="NCBI Taxonomy" id="1513339"/>
    <lineage>
        <taxon>Eukaryota</taxon>
        <taxon>Fungi</taxon>
        <taxon>Dikarya</taxon>
        <taxon>Ascomycota</taxon>
        <taxon>Pezizomycotina</taxon>
        <taxon>Dothideomycetes</taxon>
        <taxon>Pleosporomycetidae</taxon>
        <taxon>Pleosporales</taxon>
        <taxon>Delitschiaceae</taxon>
        <taxon>Delitschia</taxon>
    </lineage>
</organism>
<evidence type="ECO:0000313" key="3">
    <source>
        <dbReference type="Proteomes" id="UP000799536"/>
    </source>
</evidence>
<name>A0A9P4JV30_9PLEO</name>
<dbReference type="AlphaFoldDB" id="A0A9P4JV30"/>